<dbReference type="EMBL" id="LAJE02000383">
    <property type="protein sequence ID" value="OEO28305.1"/>
    <property type="molecule type" value="Genomic_DNA"/>
</dbReference>
<dbReference type="SMART" id="SM01027">
    <property type="entry name" value="Beta-Casp"/>
    <property type="match status" value="1"/>
</dbReference>
<feature type="domain" description="Beta-Casp" evidence="4">
    <location>
        <begin position="258"/>
        <end position="379"/>
    </location>
</feature>
<dbReference type="PANTHER" id="PTHR11203:SF37">
    <property type="entry name" value="INTEGRATOR COMPLEX SUBUNIT 11"/>
    <property type="match status" value="1"/>
</dbReference>
<reference evidence="5 6" key="1">
    <citation type="journal article" date="2015" name="Genome Announc.">
        <title>Genome Assemblies of Three Soil-Associated Devosia species: D. insulae, D. limi, and D. soli.</title>
        <authorList>
            <person name="Hassan Y.I."/>
            <person name="Lepp D."/>
            <person name="Zhou T."/>
        </authorList>
    </citation>
    <scope>NUCLEOTIDE SEQUENCE [LARGE SCALE GENOMIC DNA]</scope>
    <source>
        <strain evidence="5 6">DS-56</strain>
    </source>
</reference>
<dbReference type="GO" id="GO:0016787">
    <property type="term" value="F:hydrolase activity"/>
    <property type="evidence" value="ECO:0007669"/>
    <property type="project" value="UniProtKB-KW"/>
</dbReference>
<evidence type="ECO:0000256" key="1">
    <source>
        <dbReference type="ARBA" id="ARBA00022801"/>
    </source>
</evidence>
<dbReference type="RefSeq" id="WP_069912373.1">
    <property type="nucleotide sequence ID" value="NZ_LAJE02000383.1"/>
</dbReference>
<dbReference type="Gene3D" id="3.40.50.10890">
    <property type="match status" value="1"/>
</dbReference>
<evidence type="ECO:0000313" key="5">
    <source>
        <dbReference type="EMBL" id="OEO28305.1"/>
    </source>
</evidence>
<name>A0A1E5XI87_9HYPH</name>
<dbReference type="SUPFAM" id="SSF56281">
    <property type="entry name" value="Metallo-hydrolase/oxidoreductase"/>
    <property type="match status" value="1"/>
</dbReference>
<dbReference type="Proteomes" id="UP000095463">
    <property type="component" value="Unassembled WGS sequence"/>
</dbReference>
<dbReference type="OrthoDB" id="9803916at2"/>
<evidence type="ECO:0000259" key="4">
    <source>
        <dbReference type="SMART" id="SM01027"/>
    </source>
</evidence>
<dbReference type="CDD" id="cd16295">
    <property type="entry name" value="TTHA0252-CPSF-like_MBL-fold"/>
    <property type="match status" value="1"/>
</dbReference>
<dbReference type="InterPro" id="IPR001279">
    <property type="entry name" value="Metallo-B-lactamas"/>
</dbReference>
<dbReference type="InterPro" id="IPR050698">
    <property type="entry name" value="MBL"/>
</dbReference>
<dbReference type="Pfam" id="PF00753">
    <property type="entry name" value="Lactamase_B"/>
    <property type="match status" value="1"/>
</dbReference>
<protein>
    <submittedName>
        <fullName evidence="5">MBL fold metallo-hydrolase</fullName>
    </submittedName>
</protein>
<dbReference type="AlphaFoldDB" id="A0A1E5XI87"/>
<evidence type="ECO:0000256" key="2">
    <source>
        <dbReference type="SAM" id="MobiDB-lite"/>
    </source>
</evidence>
<evidence type="ECO:0000313" key="6">
    <source>
        <dbReference type="Proteomes" id="UP000095463"/>
    </source>
</evidence>
<organism evidence="5 6">
    <name type="scientific">Devosia insulae DS-56</name>
    <dbReference type="NCBI Taxonomy" id="1116389"/>
    <lineage>
        <taxon>Bacteria</taxon>
        <taxon>Pseudomonadati</taxon>
        <taxon>Pseudomonadota</taxon>
        <taxon>Alphaproteobacteria</taxon>
        <taxon>Hyphomicrobiales</taxon>
        <taxon>Devosiaceae</taxon>
        <taxon>Devosia</taxon>
    </lineage>
</organism>
<sequence length="556" mass="61127">MTVTLHFHGASGTVTGSCYRVVHPKGQFLVDCGMFQGNKTVRDLNYKPFPFDPKAIDFLLLTHAHIDHAGLLPRLTHLGYRKPIWATEPTNGLLEYLLPDAAGIQESEADRETKKRSRRAEEPFQPLYVMEDANEALKLTKGVTYEEWITPGPGVRARYWNAGHILGSASIEVEVQDSNGKPIRILFSGDLGPDVKVFWEAPDAPAGYDYILSESTYGGREREDYTLKQRQEALKTEINTALARGGNLVIPTFAVERSQELLHDIGYLIKSGEISPSLVFLDSPLASKVTGVYRKYASMFDDVELSADELFNDSRFRIVESVDESKAINSIRGGAIIMSASGMADAGRIKHHLRNNLPRANATVLFVGYQAPGTLGQIIQSGAKEVRIHSDLVPVRAQVRSLGNYSAHADHSELVAWVTKRLPAHGAVFLTHGEDEERQALRTALMHDDGLAGDQVLMPLLDDAFELRAEGIGGVEKPAERRIDMTQVTADWHNAYASFIIDLSHQLQDAPNDAWRIAVMDSLKATLAGTGPVTPPLPMKTQAGRAPVLHGEPSGE</sequence>
<dbReference type="Gene3D" id="3.60.15.10">
    <property type="entry name" value="Ribonuclease Z/Hydroxyacylglutathione hydrolase-like"/>
    <property type="match status" value="1"/>
</dbReference>
<accession>A0A1E5XI87</accession>
<dbReference type="GO" id="GO:0004521">
    <property type="term" value="F:RNA endonuclease activity"/>
    <property type="evidence" value="ECO:0007669"/>
    <property type="project" value="TreeGrafter"/>
</dbReference>
<dbReference type="InterPro" id="IPR011108">
    <property type="entry name" value="RMMBL"/>
</dbReference>
<dbReference type="Pfam" id="PF07521">
    <property type="entry name" value="RMMBL"/>
    <property type="match status" value="1"/>
</dbReference>
<feature type="region of interest" description="Disordered" evidence="2">
    <location>
        <begin position="531"/>
        <end position="556"/>
    </location>
</feature>
<dbReference type="SMART" id="SM00849">
    <property type="entry name" value="Lactamase_B"/>
    <property type="match status" value="1"/>
</dbReference>
<gene>
    <name evidence="5" type="ORF">VW23_005315</name>
</gene>
<dbReference type="InterPro" id="IPR036866">
    <property type="entry name" value="RibonucZ/Hydroxyglut_hydro"/>
</dbReference>
<dbReference type="PANTHER" id="PTHR11203">
    <property type="entry name" value="CLEAVAGE AND POLYADENYLATION SPECIFICITY FACTOR FAMILY MEMBER"/>
    <property type="match status" value="1"/>
</dbReference>
<feature type="domain" description="Metallo-beta-lactamase" evidence="3">
    <location>
        <begin position="15"/>
        <end position="230"/>
    </location>
</feature>
<comment type="caution">
    <text evidence="5">The sequence shown here is derived from an EMBL/GenBank/DDBJ whole genome shotgun (WGS) entry which is preliminary data.</text>
</comment>
<dbReference type="Pfam" id="PF10996">
    <property type="entry name" value="Beta-Casp"/>
    <property type="match status" value="1"/>
</dbReference>
<keyword evidence="1" id="KW-0378">Hydrolase</keyword>
<proteinExistence type="predicted"/>
<dbReference type="InterPro" id="IPR022712">
    <property type="entry name" value="Beta_Casp"/>
</dbReference>
<keyword evidence="6" id="KW-1185">Reference proteome</keyword>
<evidence type="ECO:0000259" key="3">
    <source>
        <dbReference type="SMART" id="SM00849"/>
    </source>
</evidence>